<dbReference type="InterPro" id="IPR036179">
    <property type="entry name" value="Ig-like_dom_sf"/>
</dbReference>
<organism evidence="1 2">
    <name type="scientific">Bugula neritina</name>
    <name type="common">Brown bryozoan</name>
    <name type="synonym">Sertularia neritina</name>
    <dbReference type="NCBI Taxonomy" id="10212"/>
    <lineage>
        <taxon>Eukaryota</taxon>
        <taxon>Metazoa</taxon>
        <taxon>Spiralia</taxon>
        <taxon>Lophotrochozoa</taxon>
        <taxon>Bryozoa</taxon>
        <taxon>Gymnolaemata</taxon>
        <taxon>Cheilostomatida</taxon>
        <taxon>Flustrina</taxon>
        <taxon>Buguloidea</taxon>
        <taxon>Bugulidae</taxon>
        <taxon>Bugula</taxon>
    </lineage>
</organism>
<dbReference type="EMBL" id="VXIV02003486">
    <property type="protein sequence ID" value="KAF6016700.1"/>
    <property type="molecule type" value="Genomic_DNA"/>
</dbReference>
<dbReference type="SUPFAM" id="SSF48726">
    <property type="entry name" value="Immunoglobulin"/>
    <property type="match status" value="1"/>
</dbReference>
<dbReference type="Proteomes" id="UP000593567">
    <property type="component" value="Unassembled WGS sequence"/>
</dbReference>
<reference evidence="1" key="1">
    <citation type="submission" date="2020-06" db="EMBL/GenBank/DDBJ databases">
        <title>Draft genome of Bugula neritina, a colonial animal packing powerful symbionts and potential medicines.</title>
        <authorList>
            <person name="Rayko M."/>
        </authorList>
    </citation>
    <scope>NUCLEOTIDE SEQUENCE [LARGE SCALE GENOMIC DNA]</scope>
    <source>
        <strain evidence="1">Kwan_BN1</strain>
    </source>
</reference>
<keyword evidence="2" id="KW-1185">Reference proteome</keyword>
<evidence type="ECO:0000313" key="2">
    <source>
        <dbReference type="Proteomes" id="UP000593567"/>
    </source>
</evidence>
<dbReference type="AlphaFoldDB" id="A0A7J7IS34"/>
<name>A0A7J7IS34_BUGNE</name>
<protein>
    <submittedName>
        <fullName evidence="1">Uncharacterized protein</fullName>
    </submittedName>
</protein>
<accession>A0A7J7IS34</accession>
<evidence type="ECO:0000313" key="1">
    <source>
        <dbReference type="EMBL" id="KAF6016700.1"/>
    </source>
</evidence>
<proteinExistence type="predicted"/>
<comment type="caution">
    <text evidence="1">The sequence shown here is derived from an EMBL/GenBank/DDBJ whole genome shotgun (WGS) entry which is preliminary data.</text>
</comment>
<sequence length="109" mass="12719">MTDPTAKECKPNNRSAALDFVNPYDQLSGSIYPPTHRFGNLDQMMALECCAIGFSVVNWYKDGVKLSPFNSWTHCYSDEDTRQQLMWYSLQPSFPCNLYQYYLQDCIYM</sequence>
<gene>
    <name evidence="1" type="ORF">EB796_024986</name>
</gene>